<evidence type="ECO:0000256" key="10">
    <source>
        <dbReference type="HAMAP-Rule" id="MF_00240"/>
    </source>
</evidence>
<evidence type="ECO:0000313" key="13">
    <source>
        <dbReference type="Proteomes" id="UP000325161"/>
    </source>
</evidence>
<evidence type="ECO:0000256" key="1">
    <source>
        <dbReference type="ARBA" id="ARBA00004418"/>
    </source>
</evidence>
<comment type="similarity">
    <text evidence="2 10">Belongs to the LolA family.</text>
</comment>
<dbReference type="AlphaFoldDB" id="A0A5C0B0R2"/>
<feature type="region of interest" description="Disordered" evidence="11">
    <location>
        <begin position="51"/>
        <end position="72"/>
    </location>
</feature>
<organism evidence="12 13">
    <name type="scientific">Pigmentiphaga aceris</name>
    <dbReference type="NCBI Taxonomy" id="1940612"/>
    <lineage>
        <taxon>Bacteria</taxon>
        <taxon>Pseudomonadati</taxon>
        <taxon>Pseudomonadota</taxon>
        <taxon>Betaproteobacteria</taxon>
        <taxon>Burkholderiales</taxon>
        <taxon>Alcaligenaceae</taxon>
        <taxon>Pigmentiphaga</taxon>
    </lineage>
</organism>
<proteinExistence type="inferred from homology"/>
<keyword evidence="5 10" id="KW-0813">Transport</keyword>
<dbReference type="HAMAP" id="MF_00240">
    <property type="entry name" value="LolA"/>
    <property type="match status" value="1"/>
</dbReference>
<dbReference type="GO" id="GO:0042953">
    <property type="term" value="P:lipoprotein transport"/>
    <property type="evidence" value="ECO:0007669"/>
    <property type="project" value="InterPro"/>
</dbReference>
<evidence type="ECO:0000256" key="3">
    <source>
        <dbReference type="ARBA" id="ARBA00011245"/>
    </source>
</evidence>
<keyword evidence="7 10" id="KW-0574">Periplasm</keyword>
<sequence precursor="true">MRVISAVSAAFSGSVVRGALLALAIAAPLGAHAAGAVEQLRAFARDTQSASGAFSQQTRASTGRAQPAQSGQFAFQRPGKFDWRVTKPFEQRIVSDGRELFQFDPDLNQVSVRKTDAAVGASPAAILFGNGDLEKSFTVKELPARDGLDWLEAVPRSADAGFSKVEIGFKDGLPARLDLFDSFGQSTQVTLSDIRRNPSIPAGTFTFTPPAGVDVVRMGGQ</sequence>
<dbReference type="OrthoDB" id="9787361at2"/>
<comment type="function">
    <text evidence="10">Participates in the translocation of lipoproteins from the inner membrane to the outer membrane. Only forms a complex with a lipoprotein if the residue after the N-terminal Cys is not an aspartate (The Asp acts as a targeting signal to indicate that the lipoprotein should stay in the inner membrane).</text>
</comment>
<dbReference type="Pfam" id="PF03548">
    <property type="entry name" value="LolA"/>
    <property type="match status" value="1"/>
</dbReference>
<dbReference type="SUPFAM" id="SSF89392">
    <property type="entry name" value="Prokaryotic lipoproteins and lipoprotein localization factors"/>
    <property type="match status" value="1"/>
</dbReference>
<dbReference type="GO" id="GO:0042597">
    <property type="term" value="C:periplasmic space"/>
    <property type="evidence" value="ECO:0007669"/>
    <property type="project" value="UniProtKB-SubCell"/>
</dbReference>
<dbReference type="EMBL" id="CP043046">
    <property type="protein sequence ID" value="QEI07546.1"/>
    <property type="molecule type" value="Genomic_DNA"/>
</dbReference>
<dbReference type="PANTHER" id="PTHR35869:SF1">
    <property type="entry name" value="OUTER-MEMBRANE LIPOPROTEIN CARRIER PROTEIN"/>
    <property type="match status" value="1"/>
</dbReference>
<dbReference type="InterPro" id="IPR029046">
    <property type="entry name" value="LolA/LolB/LppX"/>
</dbReference>
<accession>A0A5C0B0R2</accession>
<evidence type="ECO:0000256" key="7">
    <source>
        <dbReference type="ARBA" id="ARBA00022764"/>
    </source>
</evidence>
<name>A0A5C0B0R2_9BURK</name>
<keyword evidence="6 10" id="KW-0732">Signal</keyword>
<dbReference type="PANTHER" id="PTHR35869">
    <property type="entry name" value="OUTER-MEMBRANE LIPOPROTEIN CARRIER PROTEIN"/>
    <property type="match status" value="1"/>
</dbReference>
<feature type="chain" id="PRO_5023549679" description="Outer-membrane lipoprotein carrier protein" evidence="10">
    <location>
        <begin position="34"/>
        <end position="221"/>
    </location>
</feature>
<dbReference type="Proteomes" id="UP000325161">
    <property type="component" value="Chromosome"/>
</dbReference>
<dbReference type="Gene3D" id="2.50.20.10">
    <property type="entry name" value="Lipoprotein localisation LolA/LolB/LppX"/>
    <property type="match status" value="1"/>
</dbReference>
<keyword evidence="8 10" id="KW-0653">Protein transport</keyword>
<dbReference type="NCBIfam" id="NF000661">
    <property type="entry name" value="PRK00031.1-3"/>
    <property type="match status" value="1"/>
</dbReference>
<dbReference type="RefSeq" id="WP_148816593.1">
    <property type="nucleotide sequence ID" value="NZ_CP043046.1"/>
</dbReference>
<dbReference type="CDD" id="cd16325">
    <property type="entry name" value="LolA"/>
    <property type="match status" value="1"/>
</dbReference>
<evidence type="ECO:0000256" key="11">
    <source>
        <dbReference type="SAM" id="MobiDB-lite"/>
    </source>
</evidence>
<dbReference type="InterPro" id="IPR018323">
    <property type="entry name" value="OM_lipoprot_carrier_LolA_Pbac"/>
</dbReference>
<reference evidence="12 13" key="1">
    <citation type="submission" date="2019-08" db="EMBL/GenBank/DDBJ databases">
        <title>Amphibian skin-associated Pigmentiphaga: genome sequence and occurrence across geography and hosts.</title>
        <authorList>
            <person name="Bletz M.C."/>
            <person name="Bunk B."/>
            <person name="Sproeer C."/>
            <person name="Biwer P."/>
            <person name="Reiter S."/>
            <person name="Rabemananjara F.C.E."/>
            <person name="Schulz S."/>
            <person name="Overmann J."/>
            <person name="Vences M."/>
        </authorList>
    </citation>
    <scope>NUCLEOTIDE SEQUENCE [LARGE SCALE GENOMIC DNA]</scope>
    <source>
        <strain evidence="12 13">Mada1488</strain>
    </source>
</reference>
<evidence type="ECO:0000313" key="12">
    <source>
        <dbReference type="EMBL" id="QEI07546.1"/>
    </source>
</evidence>
<comment type="subcellular location">
    <subcellularLocation>
        <location evidence="1 10">Periplasm</location>
    </subcellularLocation>
</comment>
<dbReference type="GO" id="GO:0044874">
    <property type="term" value="P:lipoprotein localization to outer membrane"/>
    <property type="evidence" value="ECO:0007669"/>
    <property type="project" value="UniProtKB-UniRule"/>
</dbReference>
<evidence type="ECO:0000256" key="6">
    <source>
        <dbReference type="ARBA" id="ARBA00022729"/>
    </source>
</evidence>
<dbReference type="InterPro" id="IPR004564">
    <property type="entry name" value="OM_lipoprot_carrier_LolA-like"/>
</dbReference>
<feature type="signal peptide" evidence="10">
    <location>
        <begin position="1"/>
        <end position="33"/>
    </location>
</feature>
<dbReference type="NCBIfam" id="TIGR00547">
    <property type="entry name" value="lolA"/>
    <property type="match status" value="1"/>
</dbReference>
<evidence type="ECO:0000256" key="9">
    <source>
        <dbReference type="ARBA" id="ARBA00023186"/>
    </source>
</evidence>
<evidence type="ECO:0000256" key="4">
    <source>
        <dbReference type="ARBA" id="ARBA00014035"/>
    </source>
</evidence>
<gene>
    <name evidence="10 12" type="primary">lolA</name>
    <name evidence="12" type="ORF">FXN63_18155</name>
</gene>
<keyword evidence="13" id="KW-1185">Reference proteome</keyword>
<evidence type="ECO:0000256" key="8">
    <source>
        <dbReference type="ARBA" id="ARBA00022927"/>
    </source>
</evidence>
<dbReference type="KEGG" id="pacr:FXN63_18155"/>
<comment type="subunit">
    <text evidence="3 10">Monomer.</text>
</comment>
<evidence type="ECO:0000256" key="2">
    <source>
        <dbReference type="ARBA" id="ARBA00007615"/>
    </source>
</evidence>
<keyword evidence="9 10" id="KW-0143">Chaperone</keyword>
<evidence type="ECO:0000256" key="5">
    <source>
        <dbReference type="ARBA" id="ARBA00022448"/>
    </source>
</evidence>
<protein>
    <recommendedName>
        <fullName evidence="4 10">Outer-membrane lipoprotein carrier protein</fullName>
    </recommendedName>
</protein>
<keyword evidence="12" id="KW-0449">Lipoprotein</keyword>